<dbReference type="PANTHER" id="PTHR46401:SF2">
    <property type="entry name" value="GLYCOSYLTRANSFERASE WBBK-RELATED"/>
    <property type="match status" value="1"/>
</dbReference>
<evidence type="ECO:0000259" key="2">
    <source>
        <dbReference type="Pfam" id="PF00534"/>
    </source>
</evidence>
<dbReference type="InterPro" id="IPR001296">
    <property type="entry name" value="Glyco_trans_1"/>
</dbReference>
<evidence type="ECO:0000313" key="3">
    <source>
        <dbReference type="EMBL" id="MBO1361615.1"/>
    </source>
</evidence>
<dbReference type="EMBL" id="JAFVMF010000026">
    <property type="protein sequence ID" value="MBO1361615.1"/>
    <property type="molecule type" value="Genomic_DNA"/>
</dbReference>
<name>A0ABS3M0D7_9PROT</name>
<organism evidence="3 4">
    <name type="scientific">Acetobacter sacchari</name>
    <dbReference type="NCBI Taxonomy" id="2661687"/>
    <lineage>
        <taxon>Bacteria</taxon>
        <taxon>Pseudomonadati</taxon>
        <taxon>Pseudomonadota</taxon>
        <taxon>Alphaproteobacteria</taxon>
        <taxon>Acetobacterales</taxon>
        <taxon>Acetobacteraceae</taxon>
        <taxon>Acetobacter</taxon>
    </lineage>
</organism>
<dbReference type="Proteomes" id="UP000664771">
    <property type="component" value="Unassembled WGS sequence"/>
</dbReference>
<reference evidence="3 4" key="1">
    <citation type="submission" date="2021-03" db="EMBL/GenBank/DDBJ databases">
        <title>The complete genome sequence of Acetobacter sacchari TBRC 11175.</title>
        <authorList>
            <person name="Charoenyingcharoen P."/>
            <person name="Yukphan P."/>
        </authorList>
    </citation>
    <scope>NUCLEOTIDE SEQUENCE [LARGE SCALE GENOMIC DNA]</scope>
    <source>
        <strain evidence="3 4">TBRC 11175</strain>
    </source>
</reference>
<comment type="caution">
    <text evidence="3">The sequence shown here is derived from an EMBL/GenBank/DDBJ whole genome shotgun (WGS) entry which is preliminary data.</text>
</comment>
<evidence type="ECO:0000256" key="1">
    <source>
        <dbReference type="ARBA" id="ARBA00022679"/>
    </source>
</evidence>
<proteinExistence type="predicted"/>
<gene>
    <name evidence="3" type="ORF">J2D73_17680</name>
</gene>
<feature type="domain" description="Glycosyl transferase family 1" evidence="2">
    <location>
        <begin position="261"/>
        <end position="410"/>
    </location>
</feature>
<sequence>MLSSSRLHVAIDGFNLALPRGTGVATYARTLSHALREMSCHVDVLYGLNIPAHAKAVLREVLFFDRLGEEEKRQNGRFLTARWKAQQRAVLFGQRAVEIPIDGHVDIRSFRDRLPAFNRILNARDLFVTATRHYRRTRRFMAVEIPNAPDIMHWTYPLPIRVLGAKNVYTIHDLVPLRLPHTTLDDKGFHFRLINDIVRHADAICTVSEASRRDILAFAPASDEILHNTYQAVRRPDAGIDVSGETLQRVLQQLYGLSPDGYFLYYGSIEPKKNIGRLIEAVLSAQTTRPLVIVGAMAWKSEGELRLLKSGVKAGRIIQLEYLPEADLMLLVRGARAVVFPSLSEGFGLPVVEAMAMSTPVLTSREASLPEVTGDAACLVEAYDVADIALGIRRLDDDDALCRTLREAGPRQAAKFDMETYQQRLKSFYAQVVSSDSSRGWRRKSGFK</sequence>
<dbReference type="Gene3D" id="3.40.50.2000">
    <property type="entry name" value="Glycogen Phosphorylase B"/>
    <property type="match status" value="2"/>
</dbReference>
<keyword evidence="4" id="KW-1185">Reference proteome</keyword>
<keyword evidence="1" id="KW-0808">Transferase</keyword>
<dbReference type="SUPFAM" id="SSF53756">
    <property type="entry name" value="UDP-Glycosyltransferase/glycogen phosphorylase"/>
    <property type="match status" value="1"/>
</dbReference>
<accession>A0ABS3M0D7</accession>
<dbReference type="Pfam" id="PF00534">
    <property type="entry name" value="Glycos_transf_1"/>
    <property type="match status" value="1"/>
</dbReference>
<dbReference type="CDD" id="cd03809">
    <property type="entry name" value="GT4_MtfB-like"/>
    <property type="match status" value="1"/>
</dbReference>
<protein>
    <submittedName>
        <fullName evidence="3">Glycosyltransferase family 4 protein</fullName>
    </submittedName>
</protein>
<evidence type="ECO:0000313" key="4">
    <source>
        <dbReference type="Proteomes" id="UP000664771"/>
    </source>
</evidence>
<dbReference type="PANTHER" id="PTHR46401">
    <property type="entry name" value="GLYCOSYLTRANSFERASE WBBK-RELATED"/>
    <property type="match status" value="1"/>
</dbReference>